<evidence type="ECO:0000256" key="14">
    <source>
        <dbReference type="ARBA" id="ARBA00064003"/>
    </source>
</evidence>
<dbReference type="EC" id="2.7.13.3" evidence="3"/>
<evidence type="ECO:0000313" key="24">
    <source>
        <dbReference type="EMBL" id="XAG81764.1"/>
    </source>
</evidence>
<dbReference type="InterPro" id="IPR005467">
    <property type="entry name" value="His_kinase_dom"/>
</dbReference>
<dbReference type="EMBL" id="CP095354">
    <property type="protein sequence ID" value="XAG81764.1"/>
    <property type="molecule type" value="Genomic_DNA"/>
</dbReference>
<dbReference type="SUPFAM" id="SSF47226">
    <property type="entry name" value="Histidine-containing phosphotransfer domain, HPT domain"/>
    <property type="match status" value="1"/>
</dbReference>
<comment type="subcellular location">
    <subcellularLocation>
        <location evidence="2">Cell membrane</location>
        <topology evidence="2">Multi-pass membrane protein</topology>
    </subcellularLocation>
</comment>
<dbReference type="FunFam" id="3.30.565.10:FF:000010">
    <property type="entry name" value="Sensor histidine kinase RcsC"/>
    <property type="match status" value="1"/>
</dbReference>
<evidence type="ECO:0000256" key="2">
    <source>
        <dbReference type="ARBA" id="ARBA00004651"/>
    </source>
</evidence>
<dbReference type="Gene3D" id="3.40.50.2300">
    <property type="match status" value="3"/>
</dbReference>
<dbReference type="PROSITE" id="PS50894">
    <property type="entry name" value="HPT"/>
    <property type="match status" value="1"/>
</dbReference>
<dbReference type="SMART" id="SM00387">
    <property type="entry name" value="HATPase_c"/>
    <property type="match status" value="1"/>
</dbReference>
<dbReference type="GO" id="GO:0005886">
    <property type="term" value="C:plasma membrane"/>
    <property type="evidence" value="ECO:0007669"/>
    <property type="project" value="UniProtKB-SubCell"/>
</dbReference>
<evidence type="ECO:0000259" key="21">
    <source>
        <dbReference type="PROSITE" id="PS50110"/>
    </source>
</evidence>
<dbReference type="Pfam" id="PF02518">
    <property type="entry name" value="HATPase_c"/>
    <property type="match status" value="1"/>
</dbReference>
<evidence type="ECO:0000256" key="12">
    <source>
        <dbReference type="ARBA" id="ARBA00023012"/>
    </source>
</evidence>
<dbReference type="Pfam" id="PF00512">
    <property type="entry name" value="HisKA"/>
    <property type="match status" value="1"/>
</dbReference>
<dbReference type="SUPFAM" id="SSF47384">
    <property type="entry name" value="Homodimeric domain of signal transducing histidine kinase"/>
    <property type="match status" value="1"/>
</dbReference>
<dbReference type="SUPFAM" id="SSF55874">
    <property type="entry name" value="ATPase domain of HSP90 chaperone/DNA topoisomerase II/histidine kinase"/>
    <property type="match status" value="1"/>
</dbReference>
<evidence type="ECO:0000256" key="16">
    <source>
        <dbReference type="PROSITE-ProRule" id="PRU00110"/>
    </source>
</evidence>
<dbReference type="PROSITE" id="PS50110">
    <property type="entry name" value="RESPONSE_REGULATORY"/>
    <property type="match status" value="1"/>
</dbReference>
<dbReference type="Gene3D" id="1.20.120.160">
    <property type="entry name" value="HPT domain"/>
    <property type="match status" value="1"/>
</dbReference>
<dbReference type="PROSITE" id="PS50112">
    <property type="entry name" value="PAS"/>
    <property type="match status" value="1"/>
</dbReference>
<evidence type="ECO:0000256" key="19">
    <source>
        <dbReference type="SAM" id="SignalP"/>
    </source>
</evidence>
<feature type="chain" id="PRO_5043548743" description="Sensory/regulatory protein RpfC" evidence="19">
    <location>
        <begin position="21"/>
        <end position="1667"/>
    </location>
</feature>
<dbReference type="Gene3D" id="3.30.565.10">
    <property type="entry name" value="Histidine kinase-like ATPase, C-terminal domain"/>
    <property type="match status" value="1"/>
</dbReference>
<keyword evidence="19" id="KW-0732">Signal</keyword>
<keyword evidence="7" id="KW-0812">Transmembrane</keyword>
<dbReference type="InterPro" id="IPR003594">
    <property type="entry name" value="HATPase_dom"/>
</dbReference>
<evidence type="ECO:0000256" key="6">
    <source>
        <dbReference type="ARBA" id="ARBA00022679"/>
    </source>
</evidence>
<dbReference type="CDD" id="cd00088">
    <property type="entry name" value="HPT"/>
    <property type="match status" value="1"/>
</dbReference>
<dbReference type="InterPro" id="IPR025997">
    <property type="entry name" value="SBP_2_dom"/>
</dbReference>
<dbReference type="GO" id="GO:0000155">
    <property type="term" value="F:phosphorelay sensor kinase activity"/>
    <property type="evidence" value="ECO:0007669"/>
    <property type="project" value="InterPro"/>
</dbReference>
<dbReference type="Gene3D" id="3.40.190.10">
    <property type="entry name" value="Periplasmic binding protein-like II"/>
    <property type="match status" value="2"/>
</dbReference>
<dbReference type="SMART" id="SM00091">
    <property type="entry name" value="PAS"/>
    <property type="match status" value="2"/>
</dbReference>
<evidence type="ECO:0000256" key="10">
    <source>
        <dbReference type="ARBA" id="ARBA00022840"/>
    </source>
</evidence>
<feature type="compositionally biased region" description="Low complexity" evidence="18">
    <location>
        <begin position="1565"/>
        <end position="1578"/>
    </location>
</feature>
<dbReference type="InterPro" id="IPR008207">
    <property type="entry name" value="Sig_transdc_His_kin_Hpt_dom"/>
</dbReference>
<reference evidence="24" key="1">
    <citation type="submission" date="2022-03" db="EMBL/GenBank/DDBJ databases">
        <title>Sea Food Isolates.</title>
        <authorList>
            <person name="Li c."/>
        </authorList>
    </citation>
    <scope>NUCLEOTIDE SEQUENCE</scope>
    <source>
        <strain evidence="24">19NY03SH02</strain>
    </source>
</reference>
<feature type="domain" description="HPt" evidence="23">
    <location>
        <begin position="1449"/>
        <end position="1561"/>
    </location>
</feature>
<keyword evidence="8" id="KW-0547">Nucleotide-binding</keyword>
<feature type="region of interest" description="Disordered" evidence="18">
    <location>
        <begin position="1565"/>
        <end position="1594"/>
    </location>
</feature>
<dbReference type="PRINTS" id="PR00344">
    <property type="entry name" value="BCTRLSENSOR"/>
</dbReference>
<dbReference type="SUPFAM" id="SSF53822">
    <property type="entry name" value="Periplasmic binding protein-like I"/>
    <property type="match status" value="1"/>
</dbReference>
<dbReference type="PANTHER" id="PTHR45339:SF1">
    <property type="entry name" value="HYBRID SIGNAL TRANSDUCTION HISTIDINE KINASE J"/>
    <property type="match status" value="1"/>
</dbReference>
<dbReference type="CDD" id="cd00082">
    <property type="entry name" value="HisKA"/>
    <property type="match status" value="1"/>
</dbReference>
<dbReference type="InterPro" id="IPR036890">
    <property type="entry name" value="HATPase_C_sf"/>
</dbReference>
<evidence type="ECO:0000256" key="4">
    <source>
        <dbReference type="ARBA" id="ARBA00022475"/>
    </source>
</evidence>
<feature type="signal peptide" evidence="19">
    <location>
        <begin position="1"/>
        <end position="20"/>
    </location>
</feature>
<evidence type="ECO:0000256" key="3">
    <source>
        <dbReference type="ARBA" id="ARBA00012438"/>
    </source>
</evidence>
<accession>A0AAU6V7W2</accession>
<evidence type="ECO:0000256" key="9">
    <source>
        <dbReference type="ARBA" id="ARBA00022777"/>
    </source>
</evidence>
<dbReference type="SUPFAM" id="SSF55785">
    <property type="entry name" value="PYP-like sensor domain (PAS domain)"/>
    <property type="match status" value="2"/>
</dbReference>
<dbReference type="InterPro" id="IPR001638">
    <property type="entry name" value="Solute-binding_3/MltF_N"/>
</dbReference>
<dbReference type="PROSITE" id="PS50109">
    <property type="entry name" value="HIS_KIN"/>
    <property type="match status" value="1"/>
</dbReference>
<dbReference type="Pfam" id="PF13188">
    <property type="entry name" value="PAS_8"/>
    <property type="match status" value="1"/>
</dbReference>
<evidence type="ECO:0000256" key="13">
    <source>
        <dbReference type="ARBA" id="ARBA00023136"/>
    </source>
</evidence>
<keyword evidence="9" id="KW-0418">Kinase</keyword>
<evidence type="ECO:0000256" key="7">
    <source>
        <dbReference type="ARBA" id="ARBA00022692"/>
    </source>
</evidence>
<dbReference type="InterPro" id="IPR036097">
    <property type="entry name" value="HisK_dim/P_sf"/>
</dbReference>
<dbReference type="CDD" id="cd01007">
    <property type="entry name" value="PBP2_BvgS_HisK_like"/>
    <property type="match status" value="1"/>
</dbReference>
<feature type="modified residue" description="4-aspartylphosphate" evidence="17">
    <location>
        <position position="1343"/>
    </location>
</feature>
<dbReference type="SMART" id="SM00062">
    <property type="entry name" value="PBPb"/>
    <property type="match status" value="1"/>
</dbReference>
<evidence type="ECO:0000256" key="1">
    <source>
        <dbReference type="ARBA" id="ARBA00000085"/>
    </source>
</evidence>
<proteinExistence type="predicted"/>
<dbReference type="GO" id="GO:0005524">
    <property type="term" value="F:ATP binding"/>
    <property type="evidence" value="ECO:0007669"/>
    <property type="project" value="UniProtKB-KW"/>
</dbReference>
<dbReference type="CDD" id="cd16922">
    <property type="entry name" value="HATPase_EvgS-ArcB-TorS-like"/>
    <property type="match status" value="1"/>
</dbReference>
<keyword evidence="10" id="KW-0067">ATP-binding</keyword>
<feature type="domain" description="Histidine kinase" evidence="20">
    <location>
        <begin position="913"/>
        <end position="1135"/>
    </location>
</feature>
<dbReference type="Pfam" id="PF13407">
    <property type="entry name" value="Peripla_BP_4"/>
    <property type="match status" value="1"/>
</dbReference>
<keyword evidence="13" id="KW-0472">Membrane</keyword>
<dbReference type="FunFam" id="1.10.287.130:FF:000002">
    <property type="entry name" value="Two-component osmosensing histidine kinase"/>
    <property type="match status" value="1"/>
</dbReference>
<evidence type="ECO:0000259" key="22">
    <source>
        <dbReference type="PROSITE" id="PS50112"/>
    </source>
</evidence>
<dbReference type="InterPro" id="IPR001789">
    <property type="entry name" value="Sig_transdc_resp-reg_receiver"/>
</dbReference>
<dbReference type="SUPFAM" id="SSF52172">
    <property type="entry name" value="CheY-like"/>
    <property type="match status" value="1"/>
</dbReference>
<dbReference type="InterPro" id="IPR036641">
    <property type="entry name" value="HPT_dom_sf"/>
</dbReference>
<dbReference type="Pfam" id="PF01627">
    <property type="entry name" value="Hpt"/>
    <property type="match status" value="1"/>
</dbReference>
<keyword evidence="4" id="KW-1003">Cell membrane</keyword>
<dbReference type="InterPro" id="IPR000014">
    <property type="entry name" value="PAS"/>
</dbReference>
<feature type="domain" description="Response regulatory" evidence="21">
    <location>
        <begin position="1294"/>
        <end position="1410"/>
    </location>
</feature>
<dbReference type="InterPro" id="IPR028082">
    <property type="entry name" value="Peripla_BP_I"/>
</dbReference>
<evidence type="ECO:0000256" key="17">
    <source>
        <dbReference type="PROSITE-ProRule" id="PRU00169"/>
    </source>
</evidence>
<evidence type="ECO:0000256" key="18">
    <source>
        <dbReference type="SAM" id="MobiDB-lite"/>
    </source>
</evidence>
<keyword evidence="5 17" id="KW-0597">Phosphoprotein</keyword>
<organism evidence="24">
    <name type="scientific">bacterium 19NY03SH02</name>
    <dbReference type="NCBI Taxonomy" id="2920631"/>
    <lineage>
        <taxon>Bacteria</taxon>
    </lineage>
</organism>
<feature type="domain" description="PAS" evidence="22">
    <location>
        <begin position="653"/>
        <end position="726"/>
    </location>
</feature>
<evidence type="ECO:0000259" key="20">
    <source>
        <dbReference type="PROSITE" id="PS50109"/>
    </source>
</evidence>
<dbReference type="NCBIfam" id="TIGR00229">
    <property type="entry name" value="sensory_box"/>
    <property type="match status" value="1"/>
</dbReference>
<dbReference type="CDD" id="cd00130">
    <property type="entry name" value="PAS"/>
    <property type="match status" value="1"/>
</dbReference>
<dbReference type="InterPro" id="IPR004358">
    <property type="entry name" value="Sig_transdc_His_kin-like_C"/>
</dbReference>
<dbReference type="CDD" id="cd17546">
    <property type="entry name" value="REC_hyHK_CKI1_RcsC-like"/>
    <property type="match status" value="1"/>
</dbReference>
<evidence type="ECO:0000256" key="8">
    <source>
        <dbReference type="ARBA" id="ARBA00022741"/>
    </source>
</evidence>
<dbReference type="InterPro" id="IPR011006">
    <property type="entry name" value="CheY-like_superfamily"/>
</dbReference>
<name>A0AAU6V7W2_UNCXX</name>
<protein>
    <recommendedName>
        <fullName evidence="15">Sensory/regulatory protein RpfC</fullName>
        <ecNumber evidence="3">2.7.13.3</ecNumber>
    </recommendedName>
</protein>
<evidence type="ECO:0000259" key="23">
    <source>
        <dbReference type="PROSITE" id="PS50894"/>
    </source>
</evidence>
<sequence>MGKSLLLFCLLICLSPFGFSKVGDLPLQLDDGTQSETPKVVLLLEDGSPFWQRVERFTRMAAQDLKLDLQVRFCDAKGRNQLSIGREALEQGASGLIFSPFGEQSKELLALADSYGVPTVTIKSSFPESTHKPHVMHRNWIGSITANSKVLGSMLARQLLEQADPEKPELQLLVIAGPESDPEVQQQLAGIRAYLDILPQPVKLTVKYTQWRARDAERALKQALEQQGLDAVLAMNAVMALAVAKQAEEEGLLLGTSNWDADVAEAMRGGRIHAGIGGVEFQGAFALVMLADHLRGVDLSGQAFNQYLNLIAINGENLNRYWQLFDVSNFNPDFSQISMAANPRIMSLDFRLENLIPDLDVHEFIARLSPEELQFLQQHQVVDVGVAPDAAPVDFLSLEGVHQGMMADFLYEIDRFLPLVFNVRNELSWDKNIRALKDTEVDMLSLASPSSERQEHMLFTRPLAEFPGVLLTRHDAKKINGLKDLQQQTLGVLKDDVTEEVMRRDYPQMTLRRFRSIEAMMRAAEKGQVAAVFTNLPTANHYLGTHLNSPLWLASDTEYKFQVAMAVRKDWPELASILDKALAQIPTYKSQEIQNRWINVKYDFGIHYSKVLKWSLVAAALTITLLLLFWRWNRRLNREVQQRLRVETELKASMQRFQVLFDSAVDACVLADSQGTILDCNQAMLALLGREEKSPLLGQKPDWYYYPAPGNRQQVDQRLKQVLSQGKVCFDGDLLGVHGRRVPVEGTLVRVMLQQRSLILCSYHDLTQKRQMQQSLARERDILKKVLGNSPVGVWIAVDGVLRYVNEPMTRMTGMRLGQPLQPWFPEPESYTEAVQRLEGENDVVTIETRIFSDEGGFRDVQLSLYRTELDGQAASLCWVVDITQNKQVQTQMAHAKELAEAATRAKSEFLANMSHEIRTPMNAILGMSWLVLQTELDGRQRNYLDKVHQAASSLLGILNDILDFSKIEADKLELEQRQLDLFELVGQLVGVMGFKADEQQLALRMELPLDMPRLYLGDPLRLNQIFTNLLGNALKFTPQGGEICLRGRLLHRQGDKVRLQFCVQDTGIGIPEDKLATLFDSFEQVDASTSRKYGGTGLGLAICKRLSEMMHGRIWCQSREGEGSRFYLELELTCRDEYHYLADYAPLRGHEVTLVSSDDGEYRHWHWLCRQLGIRLQRFHSLQQLGEWLGGLEADRKAELKGLPLLLDMSRECPDALAALPLPSHAGVWLLGNLSQDEQLSRIGGEQRLLRPYTPCGQLTALRSLLDLSGETPCCSDEPRTHVNIRQQLKGARILLVEDNPLNQELALALLSQAGMQVKLAQHGQQALELMQQQDFDAVLMDCQMPLMDGYQATRAIRANPALKGLPVLAMTANAMVGDREKALAAGMVEHITKPIQAEVLYGALARWVKPRQENPAAALPAESMPASGLPEFPGLDNSAGLRCCNGNEALYLRLLQLFCDTGKGLATELAEAMQRQDWPQLQLLSHSIKGSAANIGAIELAECAGALELALNSRIATALGSQFGQQQEQDNPTDLPQIQTRLDSLLQALEALVLALEALPQPSSLPSSQPSSQPSLKPQTFETLPPIGSSSSSASATTFAAQFDALHQSLDEYNTEALEQVDALFQHSALQPWRESLERLQRAVRAFDFERAATELARLRQLAGV</sequence>
<dbReference type="Gene3D" id="3.30.450.20">
    <property type="entry name" value="PAS domain"/>
    <property type="match status" value="2"/>
</dbReference>
<comment type="catalytic activity">
    <reaction evidence="1">
        <text>ATP + protein L-histidine = ADP + protein N-phospho-L-histidine.</text>
        <dbReference type="EC" id="2.7.13.3"/>
    </reaction>
</comment>
<dbReference type="SUPFAM" id="SSF53850">
    <property type="entry name" value="Periplasmic binding protein-like II"/>
    <property type="match status" value="1"/>
</dbReference>
<dbReference type="InterPro" id="IPR035965">
    <property type="entry name" value="PAS-like_dom_sf"/>
</dbReference>
<dbReference type="PANTHER" id="PTHR45339">
    <property type="entry name" value="HYBRID SIGNAL TRANSDUCTION HISTIDINE KINASE J"/>
    <property type="match status" value="1"/>
</dbReference>
<feature type="modified residue" description="Phosphohistidine" evidence="16">
    <location>
        <position position="1488"/>
    </location>
</feature>
<keyword evidence="6" id="KW-0808">Transferase</keyword>
<keyword evidence="11" id="KW-1133">Transmembrane helix</keyword>
<evidence type="ECO:0000256" key="15">
    <source>
        <dbReference type="ARBA" id="ARBA00068150"/>
    </source>
</evidence>
<dbReference type="SMART" id="SM00388">
    <property type="entry name" value="HisKA"/>
    <property type="match status" value="1"/>
</dbReference>
<evidence type="ECO:0000256" key="5">
    <source>
        <dbReference type="ARBA" id="ARBA00022553"/>
    </source>
</evidence>
<comment type="subunit">
    <text evidence="14">At low DSF concentrations, interacts with RpfF.</text>
</comment>
<keyword evidence="12" id="KW-0902">Two-component regulatory system</keyword>
<dbReference type="SMART" id="SM00448">
    <property type="entry name" value="REC"/>
    <property type="match status" value="1"/>
</dbReference>
<evidence type="ECO:0000256" key="11">
    <source>
        <dbReference type="ARBA" id="ARBA00022989"/>
    </source>
</evidence>
<dbReference type="Pfam" id="PF00072">
    <property type="entry name" value="Response_reg"/>
    <property type="match status" value="1"/>
</dbReference>
<gene>
    <name evidence="24" type="ORF">MRN14_03920</name>
</gene>
<dbReference type="Gene3D" id="1.10.287.130">
    <property type="match status" value="1"/>
</dbReference>
<dbReference type="InterPro" id="IPR003661">
    <property type="entry name" value="HisK_dim/P_dom"/>
</dbReference>
<dbReference type="InterPro" id="IPR013656">
    <property type="entry name" value="PAS_4"/>
</dbReference>
<dbReference type="Pfam" id="PF08448">
    <property type="entry name" value="PAS_4"/>
    <property type="match status" value="1"/>
</dbReference>
<dbReference type="Pfam" id="PF00497">
    <property type="entry name" value="SBP_bac_3"/>
    <property type="match status" value="1"/>
</dbReference>